<reference evidence="10 11" key="1">
    <citation type="submission" date="2018-06" db="EMBL/GenBank/DDBJ databases">
        <title>Genomic Encyclopedia of Archaeal and Bacterial Type Strains, Phase II (KMG-II): from individual species to whole genera.</title>
        <authorList>
            <person name="Goeker M."/>
        </authorList>
    </citation>
    <scope>NUCLEOTIDE SEQUENCE [LARGE SCALE GENOMIC DNA]</scope>
    <source>
        <strain evidence="10 11">DSM 29821</strain>
    </source>
</reference>
<dbReference type="AlphaFoldDB" id="A0A327W075"/>
<dbReference type="GO" id="GO:0006307">
    <property type="term" value="P:DNA alkylation repair"/>
    <property type="evidence" value="ECO:0007669"/>
    <property type="project" value="InterPro"/>
</dbReference>
<keyword evidence="11" id="KW-1185">Reference proteome</keyword>
<dbReference type="PANTHER" id="PTHR31212:SF4">
    <property type="entry name" value="ALPHA-KETOGLUTARATE-DEPENDENT DIOXYGENASE ALKB HOMOLOG 3"/>
    <property type="match status" value="1"/>
</dbReference>
<evidence type="ECO:0000313" key="10">
    <source>
        <dbReference type="EMBL" id="RAJ80404.1"/>
    </source>
</evidence>
<dbReference type="GO" id="GO:0032451">
    <property type="term" value="F:demethylase activity"/>
    <property type="evidence" value="ECO:0007669"/>
    <property type="project" value="UniProtKB-ARBA"/>
</dbReference>
<dbReference type="RefSeq" id="WP_111593394.1">
    <property type="nucleotide sequence ID" value="NZ_QLMA01000005.1"/>
</dbReference>
<dbReference type="InterPro" id="IPR037151">
    <property type="entry name" value="AlkB-like_sf"/>
</dbReference>
<evidence type="ECO:0000256" key="5">
    <source>
        <dbReference type="ARBA" id="ARBA00022964"/>
    </source>
</evidence>
<organism evidence="10 11">
    <name type="scientific">Chitinophaga dinghuensis</name>
    <dbReference type="NCBI Taxonomy" id="1539050"/>
    <lineage>
        <taxon>Bacteria</taxon>
        <taxon>Pseudomonadati</taxon>
        <taxon>Bacteroidota</taxon>
        <taxon>Chitinophagia</taxon>
        <taxon>Chitinophagales</taxon>
        <taxon>Chitinophagaceae</taxon>
        <taxon>Chitinophaga</taxon>
    </lineage>
</organism>
<name>A0A327W075_9BACT</name>
<keyword evidence="6" id="KW-0560">Oxidoreductase</keyword>
<evidence type="ECO:0000259" key="9">
    <source>
        <dbReference type="PROSITE" id="PS51471"/>
    </source>
</evidence>
<protein>
    <submittedName>
        <fullName evidence="10">Alkylated DNA repair dioxygenase AlkB</fullName>
    </submittedName>
</protein>
<evidence type="ECO:0000256" key="3">
    <source>
        <dbReference type="ARBA" id="ARBA00022763"/>
    </source>
</evidence>
<evidence type="ECO:0000256" key="1">
    <source>
        <dbReference type="ARBA" id="ARBA00001954"/>
    </source>
</evidence>
<dbReference type="FunFam" id="2.60.120.590:FF:000004">
    <property type="entry name" value="DNA oxidative demethylase ALKBH2"/>
    <property type="match status" value="1"/>
</dbReference>
<dbReference type="EMBL" id="QLMA01000005">
    <property type="protein sequence ID" value="RAJ80404.1"/>
    <property type="molecule type" value="Genomic_DNA"/>
</dbReference>
<evidence type="ECO:0000256" key="8">
    <source>
        <dbReference type="ARBA" id="ARBA00023204"/>
    </source>
</evidence>
<evidence type="ECO:0000313" key="11">
    <source>
        <dbReference type="Proteomes" id="UP000249819"/>
    </source>
</evidence>
<keyword evidence="7" id="KW-0408">Iron</keyword>
<dbReference type="GO" id="GO:0140097">
    <property type="term" value="F:catalytic activity, acting on DNA"/>
    <property type="evidence" value="ECO:0007669"/>
    <property type="project" value="UniProtKB-ARBA"/>
</dbReference>
<dbReference type="Pfam" id="PF13532">
    <property type="entry name" value="2OG-FeII_Oxy_2"/>
    <property type="match status" value="1"/>
</dbReference>
<dbReference type="SUPFAM" id="SSF51197">
    <property type="entry name" value="Clavaminate synthase-like"/>
    <property type="match status" value="1"/>
</dbReference>
<feature type="domain" description="Fe2OG dioxygenase" evidence="9">
    <location>
        <begin position="98"/>
        <end position="196"/>
    </location>
</feature>
<accession>A0A327W075</accession>
<keyword evidence="3" id="KW-0227">DNA damage</keyword>
<keyword evidence="5 10" id="KW-0223">Dioxygenase</keyword>
<keyword evidence="2" id="KW-0479">Metal-binding</keyword>
<dbReference type="PROSITE" id="PS51471">
    <property type="entry name" value="FE2OG_OXY"/>
    <property type="match status" value="1"/>
</dbReference>
<dbReference type="GO" id="GO:0051213">
    <property type="term" value="F:dioxygenase activity"/>
    <property type="evidence" value="ECO:0007669"/>
    <property type="project" value="UniProtKB-KW"/>
</dbReference>
<evidence type="ECO:0000256" key="4">
    <source>
        <dbReference type="ARBA" id="ARBA00022842"/>
    </source>
</evidence>
<comment type="caution">
    <text evidence="10">The sequence shown here is derived from an EMBL/GenBank/DDBJ whole genome shotgun (WGS) entry which is preliminary data.</text>
</comment>
<evidence type="ECO:0000256" key="6">
    <source>
        <dbReference type="ARBA" id="ARBA00023002"/>
    </source>
</evidence>
<dbReference type="GO" id="GO:0016787">
    <property type="term" value="F:hydrolase activity"/>
    <property type="evidence" value="ECO:0007669"/>
    <property type="project" value="UniProtKB-ARBA"/>
</dbReference>
<dbReference type="InterPro" id="IPR027450">
    <property type="entry name" value="AlkB-like"/>
</dbReference>
<comment type="cofactor">
    <cofactor evidence="1">
        <name>Fe(2+)</name>
        <dbReference type="ChEBI" id="CHEBI:29033"/>
    </cofactor>
</comment>
<evidence type="ECO:0000256" key="7">
    <source>
        <dbReference type="ARBA" id="ARBA00023004"/>
    </source>
</evidence>
<dbReference type="InterPro" id="IPR032854">
    <property type="entry name" value="ALKBH3"/>
</dbReference>
<sequence length="198" mass="23029">MKEKHENILPVDGEIYLFPALFDDSTSAELFDLLMQNIQWKQEPVKIMGQEIMQPRLTAWYGDEGQSYSYTGITMHPLRWTKELLFIKKAVEDVSGECFNSALLNLYRDGNDSVGWHRDNEKSLGINPVIGSVSLGESREFSLKHYKEKKWRRKIMLDNGSLLLMKGETQHKWLHSIQKNTAITKPRINITFRTIKEV</sequence>
<keyword evidence="8" id="KW-0234">DNA repair</keyword>
<dbReference type="OrthoDB" id="190276at2"/>
<dbReference type="GO" id="GO:0016705">
    <property type="term" value="F:oxidoreductase activity, acting on paired donors, with incorporation or reduction of molecular oxygen"/>
    <property type="evidence" value="ECO:0007669"/>
    <property type="project" value="UniProtKB-ARBA"/>
</dbReference>
<dbReference type="Proteomes" id="UP000249819">
    <property type="component" value="Unassembled WGS sequence"/>
</dbReference>
<evidence type="ECO:0000256" key="2">
    <source>
        <dbReference type="ARBA" id="ARBA00022723"/>
    </source>
</evidence>
<proteinExistence type="predicted"/>
<dbReference type="InterPro" id="IPR005123">
    <property type="entry name" value="Oxoglu/Fe-dep_dioxygenase_dom"/>
</dbReference>
<keyword evidence="4" id="KW-0460">Magnesium</keyword>
<dbReference type="Gene3D" id="2.60.120.590">
    <property type="entry name" value="Alpha-ketoglutarate-dependent dioxygenase AlkB-like"/>
    <property type="match status" value="1"/>
</dbReference>
<gene>
    <name evidence="10" type="ORF">CLV59_105513</name>
</gene>
<dbReference type="PANTHER" id="PTHR31212">
    <property type="entry name" value="ALPHA-KETOGLUTARATE-DEPENDENT DIOXYGENASE ALKB HOMOLOG 3"/>
    <property type="match status" value="1"/>
</dbReference>
<dbReference type="GO" id="GO:0046872">
    <property type="term" value="F:metal ion binding"/>
    <property type="evidence" value="ECO:0007669"/>
    <property type="project" value="UniProtKB-KW"/>
</dbReference>